<evidence type="ECO:0000313" key="8">
    <source>
        <dbReference type="Proteomes" id="UP000323671"/>
    </source>
</evidence>
<protein>
    <recommendedName>
        <fullName evidence="2 4">acylphosphatase</fullName>
        <ecNumber evidence="2 4">3.6.1.7</ecNumber>
    </recommendedName>
</protein>
<organism evidence="7 8">
    <name type="scientific">Oryzomicrobium terrae</name>
    <dbReference type="NCBI Taxonomy" id="1735038"/>
    <lineage>
        <taxon>Bacteria</taxon>
        <taxon>Pseudomonadati</taxon>
        <taxon>Pseudomonadota</taxon>
        <taxon>Betaproteobacteria</taxon>
        <taxon>Rhodocyclales</taxon>
        <taxon>Rhodocyclaceae</taxon>
        <taxon>Oryzomicrobium</taxon>
    </lineage>
</organism>
<evidence type="ECO:0000256" key="2">
    <source>
        <dbReference type="ARBA" id="ARBA00012150"/>
    </source>
</evidence>
<dbReference type="PROSITE" id="PS51160">
    <property type="entry name" value="ACYLPHOSPHATASE_3"/>
    <property type="match status" value="1"/>
</dbReference>
<evidence type="ECO:0000256" key="1">
    <source>
        <dbReference type="ARBA" id="ARBA00005614"/>
    </source>
</evidence>
<dbReference type="InterPro" id="IPR020456">
    <property type="entry name" value="Acylphosphatase"/>
</dbReference>
<dbReference type="PANTHER" id="PTHR47268">
    <property type="entry name" value="ACYLPHOSPHATASE"/>
    <property type="match status" value="1"/>
</dbReference>
<reference evidence="7 8" key="1">
    <citation type="submission" date="2017-07" db="EMBL/GenBank/DDBJ databases">
        <title>Complete genome sequence of Oryzomicrobium terrae TPP412.</title>
        <authorList>
            <person name="Chiu L.-W."/>
            <person name="Lo K.-J."/>
            <person name="Tsai Y.-M."/>
            <person name="Lin S.-S."/>
            <person name="Kuo C.-H."/>
            <person name="Liu C.-T."/>
        </authorList>
    </citation>
    <scope>NUCLEOTIDE SEQUENCE [LARGE SCALE GENOMIC DNA]</scope>
    <source>
        <strain evidence="7 8">TPP412</strain>
    </source>
</reference>
<name>A0A5C1E5V2_9RHOO</name>
<feature type="domain" description="Acylphosphatase-like" evidence="6">
    <location>
        <begin position="10"/>
        <end position="98"/>
    </location>
</feature>
<dbReference type="EMBL" id="CP022579">
    <property type="protein sequence ID" value="QEL64035.1"/>
    <property type="molecule type" value="Genomic_DNA"/>
</dbReference>
<evidence type="ECO:0000313" key="7">
    <source>
        <dbReference type="EMBL" id="QEL64035.1"/>
    </source>
</evidence>
<accession>A0A5C1E5V2</accession>
<comment type="similarity">
    <text evidence="1 5">Belongs to the acylphosphatase family.</text>
</comment>
<keyword evidence="4" id="KW-0378">Hydrolase</keyword>
<dbReference type="Gene3D" id="3.30.70.100">
    <property type="match status" value="1"/>
</dbReference>
<feature type="active site" evidence="4">
    <location>
        <position position="25"/>
    </location>
</feature>
<dbReference type="PANTHER" id="PTHR47268:SF4">
    <property type="entry name" value="ACYLPHOSPHATASE"/>
    <property type="match status" value="1"/>
</dbReference>
<dbReference type="GO" id="GO:0003998">
    <property type="term" value="F:acylphosphatase activity"/>
    <property type="evidence" value="ECO:0007669"/>
    <property type="project" value="UniProtKB-EC"/>
</dbReference>
<proteinExistence type="inferred from homology"/>
<dbReference type="InterPro" id="IPR036046">
    <property type="entry name" value="Acylphosphatase-like_dom_sf"/>
</dbReference>
<sequence length="106" mass="10868">MSGGGGAPSVRRLLVSGRVQGVGYRRATVRAATALGVTGWVRNLTDGRVEVLAQGPDDAVARLIAWARQGPPAASVEDVLVEEGAVGVAPAVGFSEYPTADFPEPL</sequence>
<dbReference type="RefSeq" id="WP_149424795.1">
    <property type="nucleotide sequence ID" value="NZ_CP022579.1"/>
</dbReference>
<dbReference type="AlphaFoldDB" id="A0A5C1E5V2"/>
<evidence type="ECO:0000256" key="5">
    <source>
        <dbReference type="RuleBase" id="RU004168"/>
    </source>
</evidence>
<gene>
    <name evidence="7" type="primary">acyP</name>
    <name evidence="7" type="ORF">OTERR_05590</name>
</gene>
<feature type="active site" evidence="4">
    <location>
        <position position="43"/>
    </location>
</feature>
<dbReference type="Pfam" id="PF00708">
    <property type="entry name" value="Acylphosphatase"/>
    <property type="match status" value="1"/>
</dbReference>
<keyword evidence="8" id="KW-1185">Reference proteome</keyword>
<dbReference type="PRINTS" id="PR00112">
    <property type="entry name" value="ACYLPHPHTASE"/>
</dbReference>
<dbReference type="InterPro" id="IPR017968">
    <property type="entry name" value="Acylphosphatase_CS"/>
</dbReference>
<dbReference type="InterPro" id="IPR001792">
    <property type="entry name" value="Acylphosphatase-like_dom"/>
</dbReference>
<dbReference type="PROSITE" id="PS00151">
    <property type="entry name" value="ACYLPHOSPHATASE_2"/>
    <property type="match status" value="1"/>
</dbReference>
<dbReference type="EC" id="3.6.1.7" evidence="2 4"/>
<dbReference type="Proteomes" id="UP000323671">
    <property type="component" value="Chromosome"/>
</dbReference>
<dbReference type="KEGG" id="otr:OTERR_05590"/>
<evidence type="ECO:0000256" key="4">
    <source>
        <dbReference type="PROSITE-ProRule" id="PRU00520"/>
    </source>
</evidence>
<evidence type="ECO:0000256" key="3">
    <source>
        <dbReference type="ARBA" id="ARBA00047645"/>
    </source>
</evidence>
<dbReference type="SUPFAM" id="SSF54975">
    <property type="entry name" value="Acylphosphatase/BLUF domain-like"/>
    <property type="match status" value="1"/>
</dbReference>
<evidence type="ECO:0000259" key="6">
    <source>
        <dbReference type="PROSITE" id="PS51160"/>
    </source>
</evidence>
<comment type="catalytic activity">
    <reaction evidence="3 4">
        <text>an acyl phosphate + H2O = a carboxylate + phosphate + H(+)</text>
        <dbReference type="Rhea" id="RHEA:14965"/>
        <dbReference type="ChEBI" id="CHEBI:15377"/>
        <dbReference type="ChEBI" id="CHEBI:15378"/>
        <dbReference type="ChEBI" id="CHEBI:29067"/>
        <dbReference type="ChEBI" id="CHEBI:43474"/>
        <dbReference type="ChEBI" id="CHEBI:59918"/>
        <dbReference type="EC" id="3.6.1.7"/>
    </reaction>
</comment>